<dbReference type="EMBL" id="LAZR01022609">
    <property type="protein sequence ID" value="KKL81271.1"/>
    <property type="molecule type" value="Genomic_DNA"/>
</dbReference>
<feature type="non-terminal residue" evidence="2">
    <location>
        <position position="195"/>
    </location>
</feature>
<comment type="caution">
    <text evidence="2">The sequence shown here is derived from an EMBL/GenBank/DDBJ whole genome shotgun (WGS) entry which is preliminary data.</text>
</comment>
<feature type="domain" description="Acetyl-coenzyme A synthetase N-terminal" evidence="1">
    <location>
        <begin position="99"/>
        <end position="156"/>
    </location>
</feature>
<dbReference type="InterPro" id="IPR042099">
    <property type="entry name" value="ANL_N_sf"/>
</dbReference>
<accession>A0A0F9FSK1</accession>
<sequence length="195" mass="20939">MPIQLSADALIERGLDAPEADALLAQAADADASSPTEAWAQISLRVLKPEHPPDVHEYVHSAVFADWDRAAGPPPAWIPQQIDSTNIASLMRAVGKADYDSLYQWSIAEPGAFWGTMIERLGVVFAEPYSCALDLADGPEHPRWLPGAKLNIVDSCFNAPSDSPAIVFQQGGGPLRSISVAELRALVFRVANALV</sequence>
<dbReference type="PANTHER" id="PTHR44378:SF2">
    <property type="entry name" value="ACYL-ACTIVATING ENZYME 17, PEROXISOMAL-RELATED"/>
    <property type="match status" value="1"/>
</dbReference>
<dbReference type="Pfam" id="PF16177">
    <property type="entry name" value="ACAS_N"/>
    <property type="match status" value="1"/>
</dbReference>
<evidence type="ECO:0000259" key="1">
    <source>
        <dbReference type="Pfam" id="PF16177"/>
    </source>
</evidence>
<evidence type="ECO:0000313" key="2">
    <source>
        <dbReference type="EMBL" id="KKL81271.1"/>
    </source>
</evidence>
<proteinExistence type="predicted"/>
<dbReference type="AlphaFoldDB" id="A0A0F9FSK1"/>
<protein>
    <recommendedName>
        <fullName evidence="1">Acetyl-coenzyme A synthetase N-terminal domain-containing protein</fullName>
    </recommendedName>
</protein>
<name>A0A0F9FSK1_9ZZZZ</name>
<dbReference type="Gene3D" id="3.40.50.12780">
    <property type="entry name" value="N-terminal domain of ligase-like"/>
    <property type="match status" value="1"/>
</dbReference>
<dbReference type="SUPFAM" id="SSF56801">
    <property type="entry name" value="Acetyl-CoA synthetase-like"/>
    <property type="match status" value="1"/>
</dbReference>
<dbReference type="PANTHER" id="PTHR44378">
    <property type="entry name" value="ACYL-ACTIVATING ENZYME 17, PEROXISOMAL-RELATED"/>
    <property type="match status" value="1"/>
</dbReference>
<organism evidence="2">
    <name type="scientific">marine sediment metagenome</name>
    <dbReference type="NCBI Taxonomy" id="412755"/>
    <lineage>
        <taxon>unclassified sequences</taxon>
        <taxon>metagenomes</taxon>
        <taxon>ecological metagenomes</taxon>
    </lineage>
</organism>
<gene>
    <name evidence="2" type="ORF">LCGC14_1996400</name>
</gene>
<dbReference type="InterPro" id="IPR032387">
    <property type="entry name" value="ACAS_N"/>
</dbReference>
<reference evidence="2" key="1">
    <citation type="journal article" date="2015" name="Nature">
        <title>Complex archaea that bridge the gap between prokaryotes and eukaryotes.</title>
        <authorList>
            <person name="Spang A."/>
            <person name="Saw J.H."/>
            <person name="Jorgensen S.L."/>
            <person name="Zaremba-Niedzwiedzka K."/>
            <person name="Martijn J."/>
            <person name="Lind A.E."/>
            <person name="van Eijk R."/>
            <person name="Schleper C."/>
            <person name="Guy L."/>
            <person name="Ettema T.J."/>
        </authorList>
    </citation>
    <scope>NUCLEOTIDE SEQUENCE</scope>
</reference>